<feature type="DNA-binding region" description="HMG box" evidence="3">
    <location>
        <begin position="400"/>
        <end position="468"/>
    </location>
</feature>
<evidence type="ECO:0000256" key="2">
    <source>
        <dbReference type="ARBA" id="ARBA00023242"/>
    </source>
</evidence>
<feature type="region of interest" description="Disordered" evidence="4">
    <location>
        <begin position="141"/>
        <end position="197"/>
    </location>
</feature>
<dbReference type="Proteomes" id="UP000283509">
    <property type="component" value="Unassembled WGS sequence"/>
</dbReference>
<keyword evidence="7" id="KW-1185">Reference proteome</keyword>
<reference evidence="6 7" key="2">
    <citation type="submission" date="2019-01" db="EMBL/GenBank/DDBJ databases">
        <title>The decoding of complex shrimp genome reveals the adaptation for benthos swimmer, frequently molting mechanism and breeding impact on genome.</title>
        <authorList>
            <person name="Sun Y."/>
            <person name="Gao Y."/>
            <person name="Yu Y."/>
        </authorList>
    </citation>
    <scope>NUCLEOTIDE SEQUENCE [LARGE SCALE GENOMIC DNA]</scope>
    <source>
        <tissue evidence="6">Muscle</tissue>
    </source>
</reference>
<feature type="region of interest" description="Disordered" evidence="4">
    <location>
        <begin position="1"/>
        <end position="28"/>
    </location>
</feature>
<dbReference type="OrthoDB" id="3213154at2759"/>
<gene>
    <name evidence="6" type="ORF">C7M84_018295</name>
</gene>
<dbReference type="SUPFAM" id="SSF47095">
    <property type="entry name" value="HMG-box"/>
    <property type="match status" value="1"/>
</dbReference>
<dbReference type="PANTHER" id="PTHR46040:SF3">
    <property type="entry name" value="HIGH MOBILITY GROUP PROTEIN 2"/>
    <property type="match status" value="1"/>
</dbReference>
<dbReference type="SUPFAM" id="SSF57667">
    <property type="entry name" value="beta-beta-alpha zinc fingers"/>
    <property type="match status" value="1"/>
</dbReference>
<dbReference type="CDD" id="cd21980">
    <property type="entry name" value="HMG-box_HMG20"/>
    <property type="match status" value="1"/>
</dbReference>
<evidence type="ECO:0000259" key="5">
    <source>
        <dbReference type="PROSITE" id="PS50118"/>
    </source>
</evidence>
<dbReference type="EMBL" id="QCYY01003376">
    <property type="protein sequence ID" value="ROT63795.1"/>
    <property type="molecule type" value="Genomic_DNA"/>
</dbReference>
<dbReference type="InterPro" id="IPR036236">
    <property type="entry name" value="Znf_C2H2_sf"/>
</dbReference>
<evidence type="ECO:0000313" key="7">
    <source>
        <dbReference type="Proteomes" id="UP000283509"/>
    </source>
</evidence>
<name>A0A3R7LV05_PENVA</name>
<feature type="domain" description="HMG box" evidence="5">
    <location>
        <begin position="400"/>
        <end position="468"/>
    </location>
</feature>
<evidence type="ECO:0000313" key="6">
    <source>
        <dbReference type="EMBL" id="ROT63795.1"/>
    </source>
</evidence>
<sequence>MEAGGGAGGRVSPLLFGGGLQEPEEEPEETLVLYCGSEEEEEAAGVQRKARVAASLGLDQDFSERDSYGQDPLWLVSNTLQLNIQSEDDVGETVILADSEVVSEGGMLESDALLLLNDSVNFLPISEGLPSSDKLLESINERQPSKMATPVKKYSVKPPSRASHTDYSSRERSKTNFPSRSSPKMYSKGTQGEQAPIVSAVSMTSPTSGAMKEKTLVLGKENATLIKNHQGIGTVVPGATSRTVPKVDSTIILQQEEGVRRDPAMKFKLVDSSKSSVDEDDQYEEPFVGPSLRWPSQPRSYRGAKQRDGGVIRKNVRKIIPGVDTDGETSGMGSSVDEPIESSTESASEAPVVTPSFLQPRPSSSSSRGPSTSPVAVKKRRGGWPKGRKRKPEIPGVKPPKAPLTAYVLFLNERRKYYKETRPELSFGAVTKLLGAEWSSLTPEQKAAFVTRSEQDKRRYRNELQAYRQSHDYQLLLRKKRIKNVIKRGGTTTEESSDFTDEIDDDDSEELYCRICDQLFTSLHNKREHLYGKQHLQVNTNVKGLLKRNVRWQQLECRREGRETASTVAHSLQLMGQVLEQFLRPNNKSRWHQDLS</sequence>
<evidence type="ECO:0000256" key="1">
    <source>
        <dbReference type="ARBA" id="ARBA00023125"/>
    </source>
</evidence>
<organism evidence="6 7">
    <name type="scientific">Penaeus vannamei</name>
    <name type="common">Whiteleg shrimp</name>
    <name type="synonym">Litopenaeus vannamei</name>
    <dbReference type="NCBI Taxonomy" id="6689"/>
    <lineage>
        <taxon>Eukaryota</taxon>
        <taxon>Metazoa</taxon>
        <taxon>Ecdysozoa</taxon>
        <taxon>Arthropoda</taxon>
        <taxon>Crustacea</taxon>
        <taxon>Multicrustacea</taxon>
        <taxon>Malacostraca</taxon>
        <taxon>Eumalacostraca</taxon>
        <taxon>Eucarida</taxon>
        <taxon>Decapoda</taxon>
        <taxon>Dendrobranchiata</taxon>
        <taxon>Penaeoidea</taxon>
        <taxon>Penaeidae</taxon>
        <taxon>Penaeus</taxon>
    </lineage>
</organism>
<dbReference type="Pfam" id="PF00505">
    <property type="entry name" value="HMG_box"/>
    <property type="match status" value="1"/>
</dbReference>
<dbReference type="Gene3D" id="1.10.30.10">
    <property type="entry name" value="High mobility group box domain"/>
    <property type="match status" value="1"/>
</dbReference>
<dbReference type="InterPro" id="IPR009071">
    <property type="entry name" value="HMG_box_dom"/>
</dbReference>
<dbReference type="PROSITE" id="PS50118">
    <property type="entry name" value="HMG_BOX_2"/>
    <property type="match status" value="1"/>
</dbReference>
<feature type="compositionally biased region" description="Polar residues" evidence="4">
    <location>
        <begin position="175"/>
        <end position="193"/>
    </location>
</feature>
<protein>
    <submittedName>
        <fullName evidence="6">Putative high mobility group protein 20A-like</fullName>
    </submittedName>
</protein>
<dbReference type="GO" id="GO:0005634">
    <property type="term" value="C:nucleus"/>
    <property type="evidence" value="ECO:0007669"/>
    <property type="project" value="UniProtKB-UniRule"/>
</dbReference>
<dbReference type="GO" id="GO:0003677">
    <property type="term" value="F:DNA binding"/>
    <property type="evidence" value="ECO:0007669"/>
    <property type="project" value="UniProtKB-UniRule"/>
</dbReference>
<proteinExistence type="predicted"/>
<keyword evidence="2 3" id="KW-0539">Nucleus</keyword>
<dbReference type="STRING" id="6689.A0A3R7LV05"/>
<evidence type="ECO:0000256" key="3">
    <source>
        <dbReference type="PROSITE-ProRule" id="PRU00267"/>
    </source>
</evidence>
<feature type="compositionally biased region" description="Basic residues" evidence="4">
    <location>
        <begin position="377"/>
        <end position="391"/>
    </location>
</feature>
<feature type="compositionally biased region" description="Low complexity" evidence="4">
    <location>
        <begin position="355"/>
        <end position="374"/>
    </location>
</feature>
<accession>A0A3R7LV05</accession>
<dbReference type="GO" id="GO:0010468">
    <property type="term" value="P:regulation of gene expression"/>
    <property type="evidence" value="ECO:0007669"/>
    <property type="project" value="TreeGrafter"/>
</dbReference>
<dbReference type="PANTHER" id="PTHR46040">
    <property type="entry name" value="HIGH MOBILITY GROUP PROTEIN 2"/>
    <property type="match status" value="1"/>
</dbReference>
<reference evidence="6 7" key="1">
    <citation type="submission" date="2018-04" db="EMBL/GenBank/DDBJ databases">
        <authorList>
            <person name="Zhang X."/>
            <person name="Yuan J."/>
            <person name="Li F."/>
            <person name="Xiang J."/>
        </authorList>
    </citation>
    <scope>NUCLEOTIDE SEQUENCE [LARGE SCALE GENOMIC DNA]</scope>
    <source>
        <tissue evidence="6">Muscle</tissue>
    </source>
</reference>
<comment type="caution">
    <text evidence="6">The sequence shown here is derived from an EMBL/GenBank/DDBJ whole genome shotgun (WGS) entry which is preliminary data.</text>
</comment>
<dbReference type="SMART" id="SM00398">
    <property type="entry name" value="HMG"/>
    <property type="match status" value="1"/>
</dbReference>
<evidence type="ECO:0000256" key="4">
    <source>
        <dbReference type="SAM" id="MobiDB-lite"/>
    </source>
</evidence>
<dbReference type="AlphaFoldDB" id="A0A3R7LV05"/>
<feature type="region of interest" description="Disordered" evidence="4">
    <location>
        <begin position="271"/>
        <end position="398"/>
    </location>
</feature>
<dbReference type="InterPro" id="IPR051965">
    <property type="entry name" value="ChromReg_NeuronalGeneExpr"/>
</dbReference>
<keyword evidence="1 3" id="KW-0238">DNA-binding</keyword>
<dbReference type="InterPro" id="IPR036910">
    <property type="entry name" value="HMG_box_dom_sf"/>
</dbReference>
<feature type="compositionally biased region" description="Basic and acidic residues" evidence="4">
    <location>
        <begin position="163"/>
        <end position="174"/>
    </location>
</feature>